<name>A0A5E4MHU5_9HEMI</name>
<sequence>MAESRGGCHFEFSSEKNWGIENDDCKIFDSIDITHLADSIASVPFNLRHNIPIELFTVEQLEEFEVEASLALSRHTFQCNSKLKNKTEVRTSIKCSQKPETDKLMKLILNNFSSSEESNITSDGQLDAILGNMKPLINILQDETNEVNSIGSRKTDSKIVENQMSTIKIDSELETTNDSAHWLDSMLDSDE</sequence>
<keyword evidence="2" id="KW-1185">Reference proteome</keyword>
<dbReference type="OrthoDB" id="6338233at2759"/>
<reference evidence="1 2" key="1">
    <citation type="submission" date="2019-08" db="EMBL/GenBank/DDBJ databases">
        <authorList>
            <person name="Alioto T."/>
            <person name="Alioto T."/>
            <person name="Gomez Garrido J."/>
        </authorList>
    </citation>
    <scope>NUCLEOTIDE SEQUENCE [LARGE SCALE GENOMIC DNA]</scope>
</reference>
<dbReference type="Proteomes" id="UP000325440">
    <property type="component" value="Unassembled WGS sequence"/>
</dbReference>
<dbReference type="AlphaFoldDB" id="A0A5E4MHU5"/>
<organism evidence="1 2">
    <name type="scientific">Cinara cedri</name>
    <dbReference type="NCBI Taxonomy" id="506608"/>
    <lineage>
        <taxon>Eukaryota</taxon>
        <taxon>Metazoa</taxon>
        <taxon>Ecdysozoa</taxon>
        <taxon>Arthropoda</taxon>
        <taxon>Hexapoda</taxon>
        <taxon>Insecta</taxon>
        <taxon>Pterygota</taxon>
        <taxon>Neoptera</taxon>
        <taxon>Paraneoptera</taxon>
        <taxon>Hemiptera</taxon>
        <taxon>Sternorrhyncha</taxon>
        <taxon>Aphidomorpha</taxon>
        <taxon>Aphidoidea</taxon>
        <taxon>Aphididae</taxon>
        <taxon>Lachninae</taxon>
        <taxon>Cinara</taxon>
    </lineage>
</organism>
<gene>
    <name evidence="1" type="ORF">CINCED_3A000099</name>
</gene>
<accession>A0A5E4MHU5</accession>
<evidence type="ECO:0000313" key="2">
    <source>
        <dbReference type="Proteomes" id="UP000325440"/>
    </source>
</evidence>
<evidence type="ECO:0000313" key="1">
    <source>
        <dbReference type="EMBL" id="VVC31747.1"/>
    </source>
</evidence>
<protein>
    <submittedName>
        <fullName evidence="1">Uncharacterized protein</fullName>
    </submittedName>
</protein>
<proteinExistence type="predicted"/>
<dbReference type="EMBL" id="CABPRJ010000951">
    <property type="protein sequence ID" value="VVC31747.1"/>
    <property type="molecule type" value="Genomic_DNA"/>
</dbReference>